<name>A0A2V1D671_9PLEO</name>
<reference evidence="2 3" key="1">
    <citation type="journal article" date="2018" name="Sci. Rep.">
        <title>Comparative genomics provides insights into the lifestyle and reveals functional heterogeneity of dark septate endophytic fungi.</title>
        <authorList>
            <person name="Knapp D.G."/>
            <person name="Nemeth J.B."/>
            <person name="Barry K."/>
            <person name="Hainaut M."/>
            <person name="Henrissat B."/>
            <person name="Johnson J."/>
            <person name="Kuo A."/>
            <person name="Lim J.H.P."/>
            <person name="Lipzen A."/>
            <person name="Nolan M."/>
            <person name="Ohm R.A."/>
            <person name="Tamas L."/>
            <person name="Grigoriev I.V."/>
            <person name="Spatafora J.W."/>
            <person name="Nagy L.G."/>
            <person name="Kovacs G.M."/>
        </authorList>
    </citation>
    <scope>NUCLEOTIDE SEQUENCE [LARGE SCALE GENOMIC DNA]</scope>
    <source>
        <strain evidence="2 3">DSE2036</strain>
    </source>
</reference>
<gene>
    <name evidence="2" type="ORF">DM02DRAFT_222512</name>
</gene>
<accession>A0A2V1D671</accession>
<organism evidence="2 3">
    <name type="scientific">Periconia macrospinosa</name>
    <dbReference type="NCBI Taxonomy" id="97972"/>
    <lineage>
        <taxon>Eukaryota</taxon>
        <taxon>Fungi</taxon>
        <taxon>Dikarya</taxon>
        <taxon>Ascomycota</taxon>
        <taxon>Pezizomycotina</taxon>
        <taxon>Dothideomycetes</taxon>
        <taxon>Pleosporomycetidae</taxon>
        <taxon>Pleosporales</taxon>
        <taxon>Massarineae</taxon>
        <taxon>Periconiaceae</taxon>
        <taxon>Periconia</taxon>
    </lineage>
</organism>
<dbReference type="OrthoDB" id="4820608at2759"/>
<dbReference type="Proteomes" id="UP000244855">
    <property type="component" value="Unassembled WGS sequence"/>
</dbReference>
<sequence length="219" mass="23270">MKLVVLFSSIAAFVAAVPTVPKQCPYVSQNANFDDLKAVPAVPLTPIPTPYKDLYWQAIAFISVVNVSPVPGVKPHSPPNFATIAVGSQRDGTPMLTTNYANSKIASFKLESFYFACVIQAENGAASVPNACNIYVTGYTGNDNTVSSSKQVCSQAYSYNPTTAIGEQQQAFGKFDDCAGKEIQFAVIQFSFPGGQSAVQPAGALLLDDVKYSTKAKSC</sequence>
<evidence type="ECO:0000313" key="3">
    <source>
        <dbReference type="Proteomes" id="UP000244855"/>
    </source>
</evidence>
<dbReference type="AlphaFoldDB" id="A0A2V1D671"/>
<evidence type="ECO:0000256" key="1">
    <source>
        <dbReference type="SAM" id="SignalP"/>
    </source>
</evidence>
<keyword evidence="1" id="KW-0732">Signal</keyword>
<proteinExistence type="predicted"/>
<evidence type="ECO:0000313" key="2">
    <source>
        <dbReference type="EMBL" id="PVH93518.1"/>
    </source>
</evidence>
<keyword evidence="3" id="KW-1185">Reference proteome</keyword>
<dbReference type="EMBL" id="KZ805584">
    <property type="protein sequence ID" value="PVH93518.1"/>
    <property type="molecule type" value="Genomic_DNA"/>
</dbReference>
<feature type="signal peptide" evidence="1">
    <location>
        <begin position="1"/>
        <end position="16"/>
    </location>
</feature>
<dbReference type="STRING" id="97972.A0A2V1D671"/>
<feature type="chain" id="PRO_5016138956" evidence="1">
    <location>
        <begin position="17"/>
        <end position="219"/>
    </location>
</feature>
<protein>
    <submittedName>
        <fullName evidence="2">Uncharacterized protein</fullName>
    </submittedName>
</protein>